<proteinExistence type="predicted"/>
<keyword evidence="1" id="KW-0963">Cytoplasm</keyword>
<evidence type="ECO:0000313" key="4">
    <source>
        <dbReference type="Proteomes" id="UP001281761"/>
    </source>
</evidence>
<comment type="caution">
    <text evidence="3">The sequence shown here is derived from an EMBL/GenBank/DDBJ whole genome shotgun (WGS) entry which is preliminary data.</text>
</comment>
<evidence type="ECO:0000256" key="1">
    <source>
        <dbReference type="ARBA" id="ARBA00022490"/>
    </source>
</evidence>
<dbReference type="PANTHER" id="PTHR10758">
    <property type="entry name" value="26S PROTEASOME NON-ATPASE REGULATORY SUBUNIT 3/COP9 SIGNALOSOME COMPLEX SUBUNIT 3"/>
    <property type="match status" value="1"/>
</dbReference>
<reference evidence="3 4" key="1">
    <citation type="journal article" date="2022" name="bioRxiv">
        <title>Genomics of Preaxostyla Flagellates Illuminates Evolutionary Transitions and the Path Towards Mitochondrial Loss.</title>
        <authorList>
            <person name="Novak L.V.F."/>
            <person name="Treitli S.C."/>
            <person name="Pyrih J."/>
            <person name="Halakuc P."/>
            <person name="Pipaliya S.V."/>
            <person name="Vacek V."/>
            <person name="Brzon O."/>
            <person name="Soukal P."/>
            <person name="Eme L."/>
            <person name="Dacks J.B."/>
            <person name="Karnkowska A."/>
            <person name="Elias M."/>
            <person name="Hampl V."/>
        </authorList>
    </citation>
    <scope>NUCLEOTIDE SEQUENCE [LARGE SCALE GENOMIC DNA]</scope>
    <source>
        <strain evidence="3">NAU3</strain>
        <tissue evidence="3">Gut</tissue>
    </source>
</reference>
<protein>
    <recommendedName>
        <fullName evidence="2">COP9 signalosome complex subunit 3 N-terminal helical repeats domain-containing protein</fullName>
    </recommendedName>
</protein>
<dbReference type="InterPro" id="IPR055089">
    <property type="entry name" value="COP9_N"/>
</dbReference>
<sequence>MTYRSQFNPSLDQPSATPHGIAEFLNGIAENYQLLQKELSQLPIAIMHNLANIIELYQHLRYDTNPYAKFFVLTKILSENKASNDLLVELIDSLTVFAQFPMTRRVEARCFDFLFFEVAKIIFKKYEANNSTACFHIYNQLISLYSGRSEKASHIQLYFFLLCIKNKAYDRGYVIAQHSIYDCHPQTLTSREMQMVYYYAGVICAALKHFYPALMHFRMGLSLPVTPTNQIHYATFEKFQLVSLILDGREPDYPQKFNPTVILALLQTKSSVNTITNSIVTNPLNVSEAISLVEEHRQILQTCSCYGLAKQAVKAMEQRLLRRTLSTFEVCPFDKISIVTKDNTRHLEFIMRGIMDSDIDASIDMERDVIIVPHAKSVSFSLLAEKDAAQRIEHIMNILSEIQSQITESGHAARTNSYLLYKNTQHDD</sequence>
<keyword evidence="4" id="KW-1185">Reference proteome</keyword>
<accession>A0ABQ9Y5U0</accession>
<evidence type="ECO:0000259" key="2">
    <source>
        <dbReference type="Pfam" id="PF22788"/>
    </source>
</evidence>
<dbReference type="InterPro" id="IPR050756">
    <property type="entry name" value="CSN3"/>
</dbReference>
<dbReference type="Pfam" id="PF22788">
    <property type="entry name" value="COP9_hel_rpt"/>
    <property type="match status" value="1"/>
</dbReference>
<organism evidence="3 4">
    <name type="scientific">Blattamonas nauphoetae</name>
    <dbReference type="NCBI Taxonomy" id="2049346"/>
    <lineage>
        <taxon>Eukaryota</taxon>
        <taxon>Metamonada</taxon>
        <taxon>Preaxostyla</taxon>
        <taxon>Oxymonadida</taxon>
        <taxon>Blattamonas</taxon>
    </lineage>
</organism>
<name>A0ABQ9Y5U0_9EUKA</name>
<dbReference type="Proteomes" id="UP001281761">
    <property type="component" value="Unassembled WGS sequence"/>
</dbReference>
<feature type="domain" description="COP9 signalosome complex subunit 3 N-terminal helical repeats" evidence="2">
    <location>
        <begin position="31"/>
        <end position="255"/>
    </location>
</feature>
<gene>
    <name evidence="3" type="ORF">BLNAU_5905</name>
</gene>
<evidence type="ECO:0000313" key="3">
    <source>
        <dbReference type="EMBL" id="KAK2959110.1"/>
    </source>
</evidence>
<dbReference type="EMBL" id="JARBJD010000032">
    <property type="protein sequence ID" value="KAK2959110.1"/>
    <property type="molecule type" value="Genomic_DNA"/>
</dbReference>
<dbReference type="PANTHER" id="PTHR10758:SF1">
    <property type="entry name" value="COP9 SIGNALOSOME COMPLEX SUBUNIT 3"/>
    <property type="match status" value="1"/>
</dbReference>